<evidence type="ECO:0000313" key="3">
    <source>
        <dbReference type="Proteomes" id="UP000007306"/>
    </source>
</evidence>
<protein>
    <submittedName>
        <fullName evidence="2">Uncharacterized protein</fullName>
    </submittedName>
</protein>
<dbReference type="Proteomes" id="UP000007306">
    <property type="component" value="Chromosome 11"/>
</dbReference>
<reference evidence="2" key="1">
    <citation type="submission" date="2015-06" db="UniProtKB">
        <authorList>
            <consortium name="EnsemblPlants"/>
        </authorList>
    </citation>
    <scope>IDENTIFICATION</scope>
</reference>
<dbReference type="Gramene" id="ORGLA11G0107600.1">
    <property type="protein sequence ID" value="ORGLA11G0107600.1"/>
    <property type="gene ID" value="ORGLA11G0107600"/>
</dbReference>
<reference evidence="2 3" key="2">
    <citation type="submission" date="2018-04" db="EMBL/GenBank/DDBJ databases">
        <title>OglaRS2 (Oryza glaberrima Reference Sequence Version 2).</title>
        <authorList>
            <person name="Zhang J."/>
            <person name="Kudrna D."/>
            <person name="Lee S."/>
            <person name="Talag J."/>
            <person name="Rajasekar S."/>
            <person name="Wing R.A."/>
        </authorList>
    </citation>
    <scope>NUCLEOTIDE SEQUENCE [LARGE SCALE GENOMIC DNA]</scope>
    <source>
        <strain evidence="2 3">cv. IRGC 96717</strain>
    </source>
</reference>
<organism evidence="2 3">
    <name type="scientific">Oryza glaberrima</name>
    <name type="common">African rice</name>
    <dbReference type="NCBI Taxonomy" id="4538"/>
    <lineage>
        <taxon>Eukaryota</taxon>
        <taxon>Viridiplantae</taxon>
        <taxon>Streptophyta</taxon>
        <taxon>Embryophyta</taxon>
        <taxon>Tracheophyta</taxon>
        <taxon>Spermatophyta</taxon>
        <taxon>Magnoliopsida</taxon>
        <taxon>Liliopsida</taxon>
        <taxon>Poales</taxon>
        <taxon>Poaceae</taxon>
        <taxon>BOP clade</taxon>
        <taxon>Oryzoideae</taxon>
        <taxon>Oryzeae</taxon>
        <taxon>Oryzinae</taxon>
        <taxon>Oryza</taxon>
    </lineage>
</organism>
<evidence type="ECO:0000313" key="2">
    <source>
        <dbReference type="EnsemblPlants" id="ORGLA11G0107600.1"/>
    </source>
</evidence>
<dbReference type="EnsemblPlants" id="ORGLA11G0107600.1">
    <property type="protein sequence ID" value="ORGLA11G0107600.1"/>
    <property type="gene ID" value="ORGLA11G0107600"/>
</dbReference>
<dbReference type="AlphaFoldDB" id="I1QZY4"/>
<feature type="region of interest" description="Disordered" evidence="1">
    <location>
        <begin position="1"/>
        <end position="78"/>
    </location>
</feature>
<sequence>MASIGENSGIAGAGGNDGASGGGGNGSAPGDNTNGGNTNASTSSAPFSCLPGQANWRPRNTGPAASNPTTPHISAANCPLNVHAKKKLSIAYTTLRGHHKLPMPRPGHSVFGATMSLGVVASGQCGLKEMMDPAAT</sequence>
<feature type="compositionally biased region" description="Low complexity" evidence="1">
    <location>
        <begin position="28"/>
        <end position="45"/>
    </location>
</feature>
<keyword evidence="3" id="KW-1185">Reference proteome</keyword>
<name>I1QZY4_ORYGL</name>
<feature type="compositionally biased region" description="Polar residues" evidence="1">
    <location>
        <begin position="63"/>
        <end position="72"/>
    </location>
</feature>
<dbReference type="OMA" id="ANWRPRN"/>
<proteinExistence type="predicted"/>
<dbReference type="HOGENOM" id="CLU_1878678_0_0_1"/>
<feature type="compositionally biased region" description="Gly residues" evidence="1">
    <location>
        <begin position="11"/>
        <end position="27"/>
    </location>
</feature>
<accession>I1QZY4</accession>
<evidence type="ECO:0000256" key="1">
    <source>
        <dbReference type="SAM" id="MobiDB-lite"/>
    </source>
</evidence>